<protein>
    <submittedName>
        <fullName evidence="1">Predicted protein</fullName>
    </submittedName>
</protein>
<reference evidence="2" key="1">
    <citation type="journal article" date="2010" name="Genome Res.">
        <title>Population genomic sequencing of Coccidioides fungi reveals recent hybridization and transposon control.</title>
        <authorList>
            <person name="Neafsey D.E."/>
            <person name="Barker B.M."/>
            <person name="Sharpton T.J."/>
            <person name="Stajich J.E."/>
            <person name="Park D.J."/>
            <person name="Whiston E."/>
            <person name="Hung C.-Y."/>
            <person name="McMahan C."/>
            <person name="White J."/>
            <person name="Sykes S."/>
            <person name="Heiman D."/>
            <person name="Young S."/>
            <person name="Zeng Q."/>
            <person name="Abouelleil A."/>
            <person name="Aftuck L."/>
            <person name="Bessette D."/>
            <person name="Brown A."/>
            <person name="FitzGerald M."/>
            <person name="Lui A."/>
            <person name="Macdonald J.P."/>
            <person name="Priest M."/>
            <person name="Orbach M.J."/>
            <person name="Galgiani J.N."/>
            <person name="Kirkland T.N."/>
            <person name="Cole G.T."/>
            <person name="Birren B.W."/>
            <person name="Henn M.R."/>
            <person name="Taylor J.W."/>
            <person name="Rounsley S.D."/>
        </authorList>
    </citation>
    <scope>NUCLEOTIDE SEQUENCE [LARGE SCALE GENOMIC DNA]</scope>
    <source>
        <strain evidence="2">RMSCC 757 / Silveira</strain>
    </source>
</reference>
<reference evidence="2" key="2">
    <citation type="submission" date="2010-03" db="EMBL/GenBank/DDBJ databases">
        <title>The genome sequence of Coccidioides posadasii strain Silveira.</title>
        <authorList>
            <consortium name="The Broad Institute Genome Sequencing Center for Infectious Disease"/>
            <person name="Neafsey D."/>
            <person name="Orbach M."/>
            <person name="Henn M.R."/>
            <person name="Cole G.T."/>
            <person name="Galgiani J."/>
            <person name="Gardner M.J."/>
            <person name="Kirkland T.N."/>
            <person name="Taylor J.W."/>
            <person name="Young S.K."/>
            <person name="Zeng Q."/>
            <person name="Koehrsen M."/>
            <person name="Alvarado L."/>
            <person name="Berlin A."/>
            <person name="Borenstein D."/>
            <person name="Chapman S.B."/>
            <person name="Chen Z."/>
            <person name="Engels R."/>
            <person name="Freedman E."/>
            <person name="Gellesch M."/>
            <person name="Goldberg J."/>
            <person name="Griggs A."/>
            <person name="Gujja S."/>
            <person name="Heilman E."/>
            <person name="Heiman D."/>
            <person name="Howarth C."/>
            <person name="Jen D."/>
            <person name="Larson L."/>
            <person name="Mehta T."/>
            <person name="Neiman D."/>
            <person name="Park D."/>
            <person name="Pearson M."/>
            <person name="Richards J."/>
            <person name="Roberts A."/>
            <person name="Saif S."/>
            <person name="Shea T."/>
            <person name="Shenoy N."/>
            <person name="Sisk P."/>
            <person name="Stolte C."/>
            <person name="Sykes S."/>
            <person name="Walk T."/>
            <person name="White J."/>
            <person name="Yandava C."/>
            <person name="Haas B."/>
            <person name="Nusbaum C."/>
            <person name="Birren B."/>
        </authorList>
    </citation>
    <scope>NUCLEOTIDE SEQUENCE [LARGE SCALE GENOMIC DNA]</scope>
    <source>
        <strain evidence="2">RMSCC 757 / Silveira</strain>
    </source>
</reference>
<evidence type="ECO:0000313" key="1">
    <source>
        <dbReference type="EMBL" id="EFW14767.1"/>
    </source>
</evidence>
<gene>
    <name evidence="1" type="ORF">CPSG_08424</name>
</gene>
<accession>E9DFA9</accession>
<dbReference type="HOGENOM" id="CLU_2170840_0_0_1"/>
<proteinExistence type="predicted"/>
<dbReference type="Proteomes" id="UP000002497">
    <property type="component" value="Unassembled WGS sequence"/>
</dbReference>
<evidence type="ECO:0000313" key="2">
    <source>
        <dbReference type="Proteomes" id="UP000002497"/>
    </source>
</evidence>
<organism evidence="2">
    <name type="scientific">Coccidioides posadasii (strain RMSCC 757 / Silveira)</name>
    <name type="common">Valley fever fungus</name>
    <dbReference type="NCBI Taxonomy" id="443226"/>
    <lineage>
        <taxon>Eukaryota</taxon>
        <taxon>Fungi</taxon>
        <taxon>Dikarya</taxon>
        <taxon>Ascomycota</taxon>
        <taxon>Pezizomycotina</taxon>
        <taxon>Eurotiomycetes</taxon>
        <taxon>Eurotiomycetidae</taxon>
        <taxon>Onygenales</taxon>
        <taxon>Onygenaceae</taxon>
        <taxon>Coccidioides</taxon>
    </lineage>
</organism>
<name>E9DFA9_COCPS</name>
<dbReference type="AlphaFoldDB" id="E9DFA9"/>
<dbReference type="VEuPathDB" id="FungiDB:CPSG_08424"/>
<dbReference type="EMBL" id="GL636503">
    <property type="protein sequence ID" value="EFW14767.1"/>
    <property type="molecule type" value="Genomic_DNA"/>
</dbReference>
<keyword evidence="2" id="KW-1185">Reference proteome</keyword>
<sequence>MAFLDFGFCFRRKGANEVRQSLTLFCAARLQLFEMAHVHGIPETFFGCLGLFEVSSTISPSSSWLRFEGGFVGLKRVAVSRKGLSRDSVVEMPEIMVIVSISPCSEWIRL</sequence>